<dbReference type="Gene3D" id="3.40.50.2300">
    <property type="match status" value="2"/>
</dbReference>
<proteinExistence type="predicted"/>
<dbReference type="EMBL" id="CYGY02000025">
    <property type="protein sequence ID" value="SIT40903.1"/>
    <property type="molecule type" value="Genomic_DNA"/>
</dbReference>
<comment type="caution">
    <text evidence="2">The sequence shown here is derived from an EMBL/GenBank/DDBJ whole genome shotgun (WGS) entry which is preliminary data.</text>
</comment>
<feature type="domain" description="Periplasmic binding protein/LacI sugar binding" evidence="1">
    <location>
        <begin position="12"/>
        <end position="76"/>
    </location>
</feature>
<dbReference type="InterPro" id="IPR028082">
    <property type="entry name" value="Peripla_BP_I"/>
</dbReference>
<evidence type="ECO:0000313" key="3">
    <source>
        <dbReference type="Proteomes" id="UP000195569"/>
    </source>
</evidence>
<reference evidence="2" key="1">
    <citation type="submission" date="2016-12" db="EMBL/GenBank/DDBJ databases">
        <authorList>
            <person name="Moulin L."/>
        </authorList>
    </citation>
    <scope>NUCLEOTIDE SEQUENCE [LARGE SCALE GENOMIC DNA]</scope>
    <source>
        <strain evidence="2">STM 7183</strain>
    </source>
</reference>
<dbReference type="InterPro" id="IPR001761">
    <property type="entry name" value="Peripla_BP/Lac1_sug-bd_dom"/>
</dbReference>
<dbReference type="AlphaFoldDB" id="A0A1N7S0R4"/>
<keyword evidence="3" id="KW-1185">Reference proteome</keyword>
<dbReference type="SUPFAM" id="SSF53822">
    <property type="entry name" value="Periplasmic binding protein-like I"/>
    <property type="match status" value="1"/>
</dbReference>
<evidence type="ECO:0000259" key="1">
    <source>
        <dbReference type="Pfam" id="PF00532"/>
    </source>
</evidence>
<gene>
    <name evidence="2" type="ORF">BN2476_250134</name>
</gene>
<accession>A0A1N7S0R4</accession>
<sequence length="83" mass="9063">MGEIASTQAPVVLSIARESYLTDQVSSDNYDGGRRAADYLVRCGRRHIALIGATRHASTIRDRERGFRDALDAAGAQLLPHKP</sequence>
<evidence type="ECO:0000313" key="2">
    <source>
        <dbReference type="EMBL" id="SIT40903.1"/>
    </source>
</evidence>
<dbReference type="RefSeq" id="WP_087734683.1">
    <property type="nucleotide sequence ID" value="NZ_CYGY02000025.1"/>
</dbReference>
<dbReference type="Pfam" id="PF00532">
    <property type="entry name" value="Peripla_BP_1"/>
    <property type="match status" value="1"/>
</dbReference>
<protein>
    <submittedName>
        <fullName evidence="2">Transcriptional regulator, LacI family</fullName>
    </submittedName>
</protein>
<organism evidence="2 3">
    <name type="scientific">Paraburkholderia piptadeniae</name>
    <dbReference type="NCBI Taxonomy" id="1701573"/>
    <lineage>
        <taxon>Bacteria</taxon>
        <taxon>Pseudomonadati</taxon>
        <taxon>Pseudomonadota</taxon>
        <taxon>Betaproteobacteria</taxon>
        <taxon>Burkholderiales</taxon>
        <taxon>Burkholderiaceae</taxon>
        <taxon>Paraburkholderia</taxon>
    </lineage>
</organism>
<dbReference type="Proteomes" id="UP000195569">
    <property type="component" value="Unassembled WGS sequence"/>
</dbReference>
<name>A0A1N7S0R4_9BURK</name>